<keyword evidence="19" id="KW-1185">Reference proteome</keyword>
<dbReference type="GO" id="GO:0005829">
    <property type="term" value="C:cytosol"/>
    <property type="evidence" value="ECO:0007669"/>
    <property type="project" value="TreeGrafter"/>
</dbReference>
<dbReference type="FunFam" id="3.40.47.10:FF:000009">
    <property type="entry name" value="3-oxoacyl-[acyl-carrier-protein] synthase 2"/>
    <property type="match status" value="1"/>
</dbReference>
<accession>A0A1V1I0H1</accession>
<evidence type="ECO:0000256" key="4">
    <source>
        <dbReference type="ARBA" id="ARBA00014657"/>
    </source>
</evidence>
<reference evidence="18 19" key="1">
    <citation type="submission" date="2014-04" db="EMBL/GenBank/DDBJ databases">
        <authorList>
            <person name="Hornung B.V."/>
        </authorList>
    </citation>
    <scope>NUCLEOTIDE SEQUENCE [LARGE SCALE GENOMIC DNA]</scope>
    <source>
        <strain evidence="18 19">CRIB</strain>
    </source>
</reference>
<dbReference type="SMART" id="SM00825">
    <property type="entry name" value="PKS_KS"/>
    <property type="match status" value="1"/>
</dbReference>
<dbReference type="Pfam" id="PF00109">
    <property type="entry name" value="ketoacyl-synt"/>
    <property type="match status" value="1"/>
</dbReference>
<dbReference type="PANTHER" id="PTHR11712:SF336">
    <property type="entry name" value="3-OXOACYL-[ACYL-CARRIER-PROTEIN] SYNTHASE, MITOCHONDRIAL"/>
    <property type="match status" value="1"/>
</dbReference>
<dbReference type="RefSeq" id="WP_180703409.1">
    <property type="nucleotide sequence ID" value="NZ_JAVSGX010000044.1"/>
</dbReference>
<evidence type="ECO:0000313" key="18">
    <source>
        <dbReference type="EMBL" id="CED93716.1"/>
    </source>
</evidence>
<protein>
    <recommendedName>
        <fullName evidence="4 14">3-oxoacyl-[acyl-carrier-protein] synthase 2</fullName>
        <ecNumber evidence="3 14">2.3.1.179</ecNumber>
    </recommendedName>
</protein>
<evidence type="ECO:0000256" key="8">
    <source>
        <dbReference type="ARBA" id="ARBA00023098"/>
    </source>
</evidence>
<evidence type="ECO:0000256" key="15">
    <source>
        <dbReference type="PIRSR" id="PIRSR000447-1"/>
    </source>
</evidence>
<evidence type="ECO:0000259" key="17">
    <source>
        <dbReference type="PROSITE" id="PS52004"/>
    </source>
</evidence>
<evidence type="ECO:0000256" key="5">
    <source>
        <dbReference type="ARBA" id="ARBA00022516"/>
    </source>
</evidence>
<evidence type="ECO:0000313" key="19">
    <source>
        <dbReference type="Proteomes" id="UP000245622"/>
    </source>
</evidence>
<dbReference type="SUPFAM" id="SSF53901">
    <property type="entry name" value="Thiolase-like"/>
    <property type="match status" value="2"/>
</dbReference>
<comment type="similarity">
    <text evidence="2 14 16">Belongs to the thiolase-like superfamily. Beta-ketoacyl-ACP synthases family.</text>
</comment>
<dbReference type="GeneID" id="82205144"/>
<comment type="function">
    <text evidence="11 14">Involved in the type II fatty acid elongation cycle. Catalyzes the elongation of a wide range of acyl-ACP by the addition of two carbons from malonyl-ACP to an acyl acceptor. Can efficiently catalyze the conversion of palmitoleoyl-ACP (cis-hexadec-9-enoyl-ACP) to cis-vaccenoyl-ACP (cis-octadec-11-enoyl-ACP), an essential step in the thermal regulation of fatty acid composition.</text>
</comment>
<dbReference type="InterPro" id="IPR018201">
    <property type="entry name" value="Ketoacyl_synth_AS"/>
</dbReference>
<evidence type="ECO:0000256" key="10">
    <source>
        <dbReference type="ARBA" id="ARBA00023315"/>
    </source>
</evidence>
<dbReference type="InterPro" id="IPR017568">
    <property type="entry name" value="3-oxoacyl-ACP_synth-2"/>
</dbReference>
<keyword evidence="8" id="KW-0443">Lipid metabolism</keyword>
<evidence type="ECO:0000256" key="16">
    <source>
        <dbReference type="RuleBase" id="RU003694"/>
    </source>
</evidence>
<keyword evidence="7" id="KW-0276">Fatty acid metabolism</keyword>
<evidence type="ECO:0000256" key="14">
    <source>
        <dbReference type="PIRNR" id="PIRNR000447"/>
    </source>
</evidence>
<name>A0A1V1I0H1_9FIRM</name>
<keyword evidence="6 14" id="KW-0808">Transferase</keyword>
<evidence type="ECO:0000256" key="13">
    <source>
        <dbReference type="ARBA" id="ARBA00047659"/>
    </source>
</evidence>
<evidence type="ECO:0000256" key="11">
    <source>
        <dbReference type="ARBA" id="ARBA00024006"/>
    </source>
</evidence>
<feature type="domain" description="Ketosynthase family 3 (KS3)" evidence="17">
    <location>
        <begin position="4"/>
        <end position="411"/>
    </location>
</feature>
<dbReference type="PROSITE" id="PS52004">
    <property type="entry name" value="KS3_2"/>
    <property type="match status" value="1"/>
</dbReference>
<dbReference type="KEGG" id="ril:CRIB_965"/>
<evidence type="ECO:0000256" key="1">
    <source>
        <dbReference type="ARBA" id="ARBA00005194"/>
    </source>
</evidence>
<dbReference type="CDD" id="cd00834">
    <property type="entry name" value="KAS_I_II"/>
    <property type="match status" value="1"/>
</dbReference>
<dbReference type="GO" id="GO:0006633">
    <property type="term" value="P:fatty acid biosynthetic process"/>
    <property type="evidence" value="ECO:0007669"/>
    <property type="project" value="UniProtKB-UniRule"/>
</dbReference>
<dbReference type="NCBIfam" id="NF005589">
    <property type="entry name" value="PRK07314.1"/>
    <property type="match status" value="1"/>
</dbReference>
<evidence type="ECO:0000256" key="3">
    <source>
        <dbReference type="ARBA" id="ARBA00012356"/>
    </source>
</evidence>
<evidence type="ECO:0000256" key="7">
    <source>
        <dbReference type="ARBA" id="ARBA00022832"/>
    </source>
</evidence>
<dbReference type="InterPro" id="IPR016039">
    <property type="entry name" value="Thiolase-like"/>
</dbReference>
<gene>
    <name evidence="18" type="ORF">CRIB_965</name>
</gene>
<feature type="active site" description="For beta-ketoacyl synthase activity" evidence="15">
    <location>
        <position position="165"/>
    </location>
</feature>
<evidence type="ECO:0000256" key="12">
    <source>
        <dbReference type="ARBA" id="ARBA00047318"/>
    </source>
</evidence>
<evidence type="ECO:0000256" key="9">
    <source>
        <dbReference type="ARBA" id="ARBA00023160"/>
    </source>
</evidence>
<evidence type="ECO:0000256" key="6">
    <source>
        <dbReference type="ARBA" id="ARBA00022679"/>
    </source>
</evidence>
<dbReference type="InterPro" id="IPR020841">
    <property type="entry name" value="PKS_Beta-ketoAc_synthase_dom"/>
</dbReference>
<comment type="catalytic activity">
    <reaction evidence="13 14">
        <text>a fatty acyl-[ACP] + malonyl-[ACP] + H(+) = a 3-oxoacyl-[ACP] + holo-[ACP] + CO2</text>
        <dbReference type="Rhea" id="RHEA:22836"/>
        <dbReference type="Rhea" id="RHEA-COMP:9623"/>
        <dbReference type="Rhea" id="RHEA-COMP:9685"/>
        <dbReference type="Rhea" id="RHEA-COMP:9916"/>
        <dbReference type="Rhea" id="RHEA-COMP:14125"/>
        <dbReference type="ChEBI" id="CHEBI:15378"/>
        <dbReference type="ChEBI" id="CHEBI:16526"/>
        <dbReference type="ChEBI" id="CHEBI:64479"/>
        <dbReference type="ChEBI" id="CHEBI:78449"/>
        <dbReference type="ChEBI" id="CHEBI:78776"/>
        <dbReference type="ChEBI" id="CHEBI:138651"/>
    </reaction>
</comment>
<keyword evidence="9 14" id="KW-0275">Fatty acid biosynthesis</keyword>
<comment type="catalytic activity">
    <reaction evidence="12 14">
        <text>(9Z)-hexadecenoyl-[ACP] + malonyl-[ACP] + H(+) = 3-oxo-(11Z)-octadecenoyl-[ACP] + holo-[ACP] + CO2</text>
        <dbReference type="Rhea" id="RHEA:55040"/>
        <dbReference type="Rhea" id="RHEA-COMP:9623"/>
        <dbReference type="Rhea" id="RHEA-COMP:9685"/>
        <dbReference type="Rhea" id="RHEA-COMP:10800"/>
        <dbReference type="Rhea" id="RHEA-COMP:14074"/>
        <dbReference type="ChEBI" id="CHEBI:15378"/>
        <dbReference type="ChEBI" id="CHEBI:16526"/>
        <dbReference type="ChEBI" id="CHEBI:64479"/>
        <dbReference type="ChEBI" id="CHEBI:78449"/>
        <dbReference type="ChEBI" id="CHEBI:83989"/>
        <dbReference type="ChEBI" id="CHEBI:138538"/>
        <dbReference type="EC" id="2.3.1.179"/>
    </reaction>
</comment>
<dbReference type="UniPathway" id="UPA00094"/>
<comment type="pathway">
    <text evidence="1 14">Lipid metabolism; fatty acid biosynthesis.</text>
</comment>
<dbReference type="AlphaFoldDB" id="A0A1V1I0H1"/>
<dbReference type="EC" id="2.3.1.179" evidence="3 14"/>
<evidence type="ECO:0000256" key="2">
    <source>
        <dbReference type="ARBA" id="ARBA00008467"/>
    </source>
</evidence>
<dbReference type="GO" id="GO:0004315">
    <property type="term" value="F:3-oxoacyl-[acyl-carrier-protein] synthase activity"/>
    <property type="evidence" value="ECO:0007669"/>
    <property type="project" value="UniProtKB-UniRule"/>
</dbReference>
<dbReference type="Proteomes" id="UP000245622">
    <property type="component" value="Chromosome 1"/>
</dbReference>
<dbReference type="NCBIfam" id="TIGR03150">
    <property type="entry name" value="fabF"/>
    <property type="match status" value="1"/>
</dbReference>
<keyword evidence="10 14" id="KW-0012">Acyltransferase</keyword>
<dbReference type="EMBL" id="LN555523">
    <property type="protein sequence ID" value="CED93716.1"/>
    <property type="molecule type" value="Genomic_DNA"/>
</dbReference>
<dbReference type="PANTHER" id="PTHR11712">
    <property type="entry name" value="POLYKETIDE SYNTHASE-RELATED"/>
    <property type="match status" value="1"/>
</dbReference>
<keyword evidence="5 14" id="KW-0444">Lipid biosynthesis</keyword>
<dbReference type="Pfam" id="PF02801">
    <property type="entry name" value="Ketoacyl-synt_C"/>
    <property type="match status" value="1"/>
</dbReference>
<dbReference type="InterPro" id="IPR014030">
    <property type="entry name" value="Ketoacyl_synth_N"/>
</dbReference>
<dbReference type="Gene3D" id="3.40.47.10">
    <property type="match status" value="1"/>
</dbReference>
<dbReference type="InterPro" id="IPR000794">
    <property type="entry name" value="Beta-ketoacyl_synthase"/>
</dbReference>
<dbReference type="PIRSF" id="PIRSF000447">
    <property type="entry name" value="KAS_II"/>
    <property type="match status" value="1"/>
</dbReference>
<organism evidence="18 19">
    <name type="scientific">Romboutsia ilealis</name>
    <dbReference type="NCBI Taxonomy" id="1115758"/>
    <lineage>
        <taxon>Bacteria</taxon>
        <taxon>Bacillati</taxon>
        <taxon>Bacillota</taxon>
        <taxon>Clostridia</taxon>
        <taxon>Peptostreptococcales</taxon>
        <taxon>Peptostreptococcaceae</taxon>
        <taxon>Romboutsia</taxon>
    </lineage>
</organism>
<dbReference type="PROSITE" id="PS00606">
    <property type="entry name" value="KS3_1"/>
    <property type="match status" value="1"/>
</dbReference>
<dbReference type="InterPro" id="IPR014031">
    <property type="entry name" value="Ketoacyl_synth_C"/>
</dbReference>
<proteinExistence type="inferred from homology"/>
<sequence length="413" mass="44587">MNRINRVVITGMGAVTPIGNNVEDFWQNSKNGNSGIDFIKSMDTSDLEVKVGGEVKDLKLEGYLDKKEIRRLDRFTQYALIATEEAIKDSNLDLENIDSNRFGVMVGSGIGGFHTHESEFGNIHKKGPKKVSPMYIPMAIINAVAANVAIKYNARGICTSAVTACATGTNNIGDAFRHIKHGYADIMLCGASEASFTPIAIAGFNNMRALSTSQNPKRASIPFDKDRNGFVMGEGAGILVIESLEHAKKRNAKILGEIVGYGSTCDAYHITSPDPKGIGASKAMLNAINEANINPSEVSYINAHGTSTPYNDLFETNAIKNVFKEDAINIPISSTKSMTGHLLGAAGAIESIVCIKALQDGFIPPTVGYENKDEELDLDYVPNIGRESDLKYAISNSLGFGGHNASLLFKRWE</sequence>